<dbReference type="InterPro" id="IPR015424">
    <property type="entry name" value="PyrdxlP-dep_Trfase"/>
</dbReference>
<dbReference type="SUPFAM" id="SSF53383">
    <property type="entry name" value="PLP-dependent transferases"/>
    <property type="match status" value="1"/>
</dbReference>
<dbReference type="GO" id="GO:0006520">
    <property type="term" value="P:amino acid metabolic process"/>
    <property type="evidence" value="ECO:0007669"/>
    <property type="project" value="InterPro"/>
</dbReference>
<evidence type="ECO:0000256" key="4">
    <source>
        <dbReference type="ARBA" id="ARBA00022679"/>
    </source>
</evidence>
<dbReference type="PANTHER" id="PTHR46383">
    <property type="entry name" value="ASPARTATE AMINOTRANSFERASE"/>
    <property type="match status" value="1"/>
</dbReference>
<evidence type="ECO:0000313" key="7">
    <source>
        <dbReference type="EMBL" id="SVA43905.1"/>
    </source>
</evidence>
<gene>
    <name evidence="7" type="ORF">METZ01_LOCUS96759</name>
</gene>
<proteinExistence type="inferred from homology"/>
<sequence length="395" mass="43530">MNEDQRNRFSQAVRAAAIQPPVIPIVGEWTRDTPGTISLGQGVVGWGPPEAAYEGIEHFRKDADNHKYKLSQGIPALLELIGEKLRKENDIGLVPQERVFVTAGANMAFLNAILAITDPGDEVILPSPFYFNHEMAVTMLGCRPIIVPSDNEHQLDLPALASAITERTRAIVTVSPNNPSGTVYPEEDLRAVTTLCREHGLFHISDEAYEYFTYEGHRHFSPGSAQDADEHVISLFSLSKAYGFASWRIGYMVTPPQLVDAVKKIQDTNLICPPVVSQYAAMGCLQVGQAYCEEKLGAVRDIRSLVLERLADWNSFAQASPALGAFYVLLKVNVDLPALDLTRRLIENHKVAVIPGSAFGLTDACYIRLAYGVLDRPTCEEALERLESGLRRLAD</sequence>
<dbReference type="Pfam" id="PF00155">
    <property type="entry name" value="Aminotran_1_2"/>
    <property type="match status" value="1"/>
</dbReference>
<accession>A0A381VUE7</accession>
<dbReference type="AlphaFoldDB" id="A0A381VUE7"/>
<dbReference type="GO" id="GO:0030170">
    <property type="term" value="F:pyridoxal phosphate binding"/>
    <property type="evidence" value="ECO:0007669"/>
    <property type="project" value="InterPro"/>
</dbReference>
<keyword evidence="4" id="KW-0808">Transferase</keyword>
<dbReference type="PANTHER" id="PTHR46383:SF5">
    <property type="entry name" value="AMINOTRANSFERASE CLASS I_CLASSII DOMAIN-CONTAINING PROTEIN"/>
    <property type="match status" value="1"/>
</dbReference>
<dbReference type="EMBL" id="UINC01009812">
    <property type="protein sequence ID" value="SVA43905.1"/>
    <property type="molecule type" value="Genomic_DNA"/>
</dbReference>
<comment type="cofactor">
    <cofactor evidence="1">
        <name>pyridoxal 5'-phosphate</name>
        <dbReference type="ChEBI" id="CHEBI:597326"/>
    </cofactor>
</comment>
<evidence type="ECO:0000256" key="5">
    <source>
        <dbReference type="ARBA" id="ARBA00022898"/>
    </source>
</evidence>
<evidence type="ECO:0000256" key="1">
    <source>
        <dbReference type="ARBA" id="ARBA00001933"/>
    </source>
</evidence>
<comment type="similarity">
    <text evidence="2">Belongs to the class-I pyridoxal-phosphate-dependent aminotransferase family.</text>
</comment>
<reference evidence="7" key="1">
    <citation type="submission" date="2018-05" db="EMBL/GenBank/DDBJ databases">
        <authorList>
            <person name="Lanie J.A."/>
            <person name="Ng W.-L."/>
            <person name="Kazmierczak K.M."/>
            <person name="Andrzejewski T.M."/>
            <person name="Davidsen T.M."/>
            <person name="Wayne K.J."/>
            <person name="Tettelin H."/>
            <person name="Glass J.I."/>
            <person name="Rusch D."/>
            <person name="Podicherti R."/>
            <person name="Tsui H.-C.T."/>
            <person name="Winkler M.E."/>
        </authorList>
    </citation>
    <scope>NUCLEOTIDE SEQUENCE</scope>
</reference>
<dbReference type="NCBIfam" id="NF004621">
    <property type="entry name" value="PRK05957.1"/>
    <property type="match status" value="1"/>
</dbReference>
<evidence type="ECO:0000259" key="6">
    <source>
        <dbReference type="Pfam" id="PF00155"/>
    </source>
</evidence>
<protein>
    <recommendedName>
        <fullName evidence="6">Aminotransferase class I/classII large domain-containing protein</fullName>
    </recommendedName>
</protein>
<dbReference type="InterPro" id="IPR015421">
    <property type="entry name" value="PyrdxlP-dep_Trfase_major"/>
</dbReference>
<keyword evidence="5" id="KW-0663">Pyridoxal phosphate</keyword>
<name>A0A381VUE7_9ZZZZ</name>
<dbReference type="CDD" id="cd00609">
    <property type="entry name" value="AAT_like"/>
    <property type="match status" value="1"/>
</dbReference>
<evidence type="ECO:0000256" key="2">
    <source>
        <dbReference type="ARBA" id="ARBA00007441"/>
    </source>
</evidence>
<evidence type="ECO:0000256" key="3">
    <source>
        <dbReference type="ARBA" id="ARBA00022576"/>
    </source>
</evidence>
<keyword evidence="3" id="KW-0032">Aminotransferase</keyword>
<dbReference type="InterPro" id="IPR050596">
    <property type="entry name" value="AspAT/PAT-like"/>
</dbReference>
<feature type="domain" description="Aminotransferase class I/classII large" evidence="6">
    <location>
        <begin position="37"/>
        <end position="386"/>
    </location>
</feature>
<dbReference type="Gene3D" id="3.40.640.10">
    <property type="entry name" value="Type I PLP-dependent aspartate aminotransferase-like (Major domain)"/>
    <property type="match status" value="1"/>
</dbReference>
<dbReference type="GO" id="GO:0008483">
    <property type="term" value="F:transaminase activity"/>
    <property type="evidence" value="ECO:0007669"/>
    <property type="project" value="UniProtKB-KW"/>
</dbReference>
<organism evidence="7">
    <name type="scientific">marine metagenome</name>
    <dbReference type="NCBI Taxonomy" id="408172"/>
    <lineage>
        <taxon>unclassified sequences</taxon>
        <taxon>metagenomes</taxon>
        <taxon>ecological metagenomes</taxon>
    </lineage>
</organism>
<dbReference type="InterPro" id="IPR004839">
    <property type="entry name" value="Aminotransferase_I/II_large"/>
</dbReference>